<dbReference type="Proteomes" id="UP001293593">
    <property type="component" value="Unassembled WGS sequence"/>
</dbReference>
<organism evidence="2 3">
    <name type="scientific">Acacia crassicarpa</name>
    <name type="common">northern wattle</name>
    <dbReference type="NCBI Taxonomy" id="499986"/>
    <lineage>
        <taxon>Eukaryota</taxon>
        <taxon>Viridiplantae</taxon>
        <taxon>Streptophyta</taxon>
        <taxon>Embryophyta</taxon>
        <taxon>Tracheophyta</taxon>
        <taxon>Spermatophyta</taxon>
        <taxon>Magnoliopsida</taxon>
        <taxon>eudicotyledons</taxon>
        <taxon>Gunneridae</taxon>
        <taxon>Pentapetalae</taxon>
        <taxon>rosids</taxon>
        <taxon>fabids</taxon>
        <taxon>Fabales</taxon>
        <taxon>Fabaceae</taxon>
        <taxon>Caesalpinioideae</taxon>
        <taxon>mimosoid clade</taxon>
        <taxon>Acacieae</taxon>
        <taxon>Acacia</taxon>
    </lineage>
</organism>
<evidence type="ECO:0000313" key="2">
    <source>
        <dbReference type="EMBL" id="KAK4257377.1"/>
    </source>
</evidence>
<evidence type="ECO:0000313" key="3">
    <source>
        <dbReference type="Proteomes" id="UP001293593"/>
    </source>
</evidence>
<dbReference type="PANTHER" id="PTHR33730">
    <property type="entry name" value="OS05G0542732 PROTEIN-RELATED"/>
    <property type="match status" value="1"/>
</dbReference>
<dbReference type="PANTHER" id="PTHR33730:SF35">
    <property type="entry name" value="MAPK KINASE SUBSTRATE PROTEIN"/>
    <property type="match status" value="1"/>
</dbReference>
<accession>A0AAE1M8C6</accession>
<gene>
    <name evidence="2" type="ORF">QN277_006972</name>
</gene>
<protein>
    <submittedName>
        <fullName evidence="2">Uncharacterized protein</fullName>
    </submittedName>
</protein>
<feature type="compositionally biased region" description="Polar residues" evidence="1">
    <location>
        <begin position="1"/>
        <end position="20"/>
    </location>
</feature>
<feature type="region of interest" description="Disordered" evidence="1">
    <location>
        <begin position="1"/>
        <end position="70"/>
    </location>
</feature>
<proteinExistence type="predicted"/>
<sequence length="118" mass="12976">MAQLKKSVTSYRRTGSSGLVWNNKHVSEFRDPNQTNANQGGDVEVKPQSLKRSKSVGPGATVDSAVSRSQSTGATMFRKVKVASPSKDPPSPKLPTCGFFCFPLFTTQHLYSKSRKRR</sequence>
<keyword evidence="3" id="KW-1185">Reference proteome</keyword>
<dbReference type="AlphaFoldDB" id="A0AAE1M8C6"/>
<reference evidence="2" key="1">
    <citation type="submission" date="2023-10" db="EMBL/GenBank/DDBJ databases">
        <title>Chromosome-level genome of the transformable northern wattle, Acacia crassicarpa.</title>
        <authorList>
            <person name="Massaro I."/>
            <person name="Sinha N.R."/>
            <person name="Poethig S."/>
            <person name="Leichty A.R."/>
        </authorList>
    </citation>
    <scope>NUCLEOTIDE SEQUENCE</scope>
    <source>
        <strain evidence="2">Acra3RX</strain>
        <tissue evidence="2">Leaf</tissue>
    </source>
</reference>
<dbReference type="EMBL" id="JAWXYG010000012">
    <property type="protein sequence ID" value="KAK4257377.1"/>
    <property type="molecule type" value="Genomic_DNA"/>
</dbReference>
<name>A0AAE1M8C6_9FABA</name>
<evidence type="ECO:0000256" key="1">
    <source>
        <dbReference type="SAM" id="MobiDB-lite"/>
    </source>
</evidence>
<dbReference type="Pfam" id="PF15697">
    <property type="entry name" value="DUF4666"/>
    <property type="match status" value="1"/>
</dbReference>
<dbReference type="InterPro" id="IPR031421">
    <property type="entry name" value="DUF4666"/>
</dbReference>
<comment type="caution">
    <text evidence="2">The sequence shown here is derived from an EMBL/GenBank/DDBJ whole genome shotgun (WGS) entry which is preliminary data.</text>
</comment>